<evidence type="ECO:0000256" key="1">
    <source>
        <dbReference type="SAM" id="MobiDB-lite"/>
    </source>
</evidence>
<name>A0ABP9NE89_9PSEU</name>
<dbReference type="EMBL" id="BAABJO010000004">
    <property type="protein sequence ID" value="GAA5114483.1"/>
    <property type="molecule type" value="Genomic_DNA"/>
</dbReference>
<evidence type="ECO:0000313" key="3">
    <source>
        <dbReference type="Proteomes" id="UP001500804"/>
    </source>
</evidence>
<reference evidence="3" key="1">
    <citation type="journal article" date="2019" name="Int. J. Syst. Evol. Microbiol.">
        <title>The Global Catalogue of Microorganisms (GCM) 10K type strain sequencing project: providing services to taxonomists for standard genome sequencing and annotation.</title>
        <authorList>
            <consortium name="The Broad Institute Genomics Platform"/>
            <consortium name="The Broad Institute Genome Sequencing Center for Infectious Disease"/>
            <person name="Wu L."/>
            <person name="Ma J."/>
        </authorList>
    </citation>
    <scope>NUCLEOTIDE SEQUENCE [LARGE SCALE GENOMIC DNA]</scope>
    <source>
        <strain evidence="3">JCM 18302</strain>
    </source>
</reference>
<organism evidence="2 3">
    <name type="scientific">Pseudonocardia adelaidensis</name>
    <dbReference type="NCBI Taxonomy" id="648754"/>
    <lineage>
        <taxon>Bacteria</taxon>
        <taxon>Bacillati</taxon>
        <taxon>Actinomycetota</taxon>
        <taxon>Actinomycetes</taxon>
        <taxon>Pseudonocardiales</taxon>
        <taxon>Pseudonocardiaceae</taxon>
        <taxon>Pseudonocardia</taxon>
    </lineage>
</organism>
<gene>
    <name evidence="2" type="ORF">GCM10023320_11720</name>
</gene>
<protein>
    <submittedName>
        <fullName evidence="2">Uncharacterized protein</fullName>
    </submittedName>
</protein>
<feature type="region of interest" description="Disordered" evidence="1">
    <location>
        <begin position="61"/>
        <end position="81"/>
    </location>
</feature>
<evidence type="ECO:0000313" key="2">
    <source>
        <dbReference type="EMBL" id="GAA5114483.1"/>
    </source>
</evidence>
<dbReference type="Proteomes" id="UP001500804">
    <property type="component" value="Unassembled WGS sequence"/>
</dbReference>
<accession>A0ABP9NE89</accession>
<keyword evidence="3" id="KW-1185">Reference proteome</keyword>
<sequence>MASSTGDGRAEGRAVTDDGLAPKAVAAQQKITFADSAVVAEVNVHATPEGGFTLSAAARGVRRAGPGHRRPAGAGSSRSLPLLERHRGNIDVTVDATVG</sequence>
<feature type="compositionally biased region" description="Basic residues" evidence="1">
    <location>
        <begin position="61"/>
        <end position="71"/>
    </location>
</feature>
<dbReference type="RefSeq" id="WP_345603758.1">
    <property type="nucleotide sequence ID" value="NZ_BAABJO010000004.1"/>
</dbReference>
<feature type="region of interest" description="Disordered" evidence="1">
    <location>
        <begin position="1"/>
        <end position="21"/>
    </location>
</feature>
<comment type="caution">
    <text evidence="2">The sequence shown here is derived from an EMBL/GenBank/DDBJ whole genome shotgun (WGS) entry which is preliminary data.</text>
</comment>
<proteinExistence type="predicted"/>